<dbReference type="AlphaFoldDB" id="A0A917F012"/>
<reference evidence="2 3" key="1">
    <citation type="journal article" date="2014" name="Int. J. Syst. Evol. Microbiol.">
        <title>Complete genome sequence of Corynebacterium casei LMG S-19264T (=DSM 44701T), isolated from a smear-ripened cheese.</title>
        <authorList>
            <consortium name="US DOE Joint Genome Institute (JGI-PGF)"/>
            <person name="Walter F."/>
            <person name="Albersmeier A."/>
            <person name="Kalinowski J."/>
            <person name="Ruckert C."/>
        </authorList>
    </citation>
    <scope>NUCLEOTIDE SEQUENCE [LARGE SCALE GENOMIC DNA]</scope>
    <source>
        <strain evidence="2 3">CGMCC 1.12976</strain>
    </source>
</reference>
<gene>
    <name evidence="2" type="ORF">GCM10011399_32200</name>
</gene>
<accession>A0A917F012</accession>
<name>A0A917F012_9MICO</name>
<proteinExistence type="predicted"/>
<protein>
    <recommendedName>
        <fullName evidence="4">DNA helicase</fullName>
    </recommendedName>
</protein>
<evidence type="ECO:0000313" key="3">
    <source>
        <dbReference type="Proteomes" id="UP000598775"/>
    </source>
</evidence>
<dbReference type="EMBL" id="BMGP01000006">
    <property type="protein sequence ID" value="GGF36810.1"/>
    <property type="molecule type" value="Genomic_DNA"/>
</dbReference>
<evidence type="ECO:0000256" key="1">
    <source>
        <dbReference type="SAM" id="Phobius"/>
    </source>
</evidence>
<keyword evidence="1" id="KW-1133">Transmembrane helix</keyword>
<evidence type="ECO:0000313" key="2">
    <source>
        <dbReference type="EMBL" id="GGF36810.1"/>
    </source>
</evidence>
<dbReference type="RefSeq" id="WP_188680072.1">
    <property type="nucleotide sequence ID" value="NZ_BMGP01000006.1"/>
</dbReference>
<dbReference type="Proteomes" id="UP000598775">
    <property type="component" value="Unassembled WGS sequence"/>
</dbReference>
<feature type="transmembrane region" description="Helical" evidence="1">
    <location>
        <begin position="130"/>
        <end position="151"/>
    </location>
</feature>
<comment type="caution">
    <text evidence="2">The sequence shown here is derived from an EMBL/GenBank/DDBJ whole genome shotgun (WGS) entry which is preliminary data.</text>
</comment>
<keyword evidence="1" id="KW-0812">Transmembrane</keyword>
<keyword evidence="3" id="KW-1185">Reference proteome</keyword>
<sequence length="173" mass="18189">MSLTRKRTKALKRLRKSAGELWLDQQDILTRANHVAAEAKLQAAALTKEEVVPRVQAASSQFAQNAARNVASAKHASDQVRSRLTSDVFPAVGGTVGSAAAALGISENAFVKGALAKLQPPAPVKKGHSIGLYFAIAAGVAAAAGIGYAVWQTFRADDELWISEDELDTPPAS</sequence>
<evidence type="ECO:0008006" key="4">
    <source>
        <dbReference type="Google" id="ProtNLM"/>
    </source>
</evidence>
<keyword evidence="1" id="KW-0472">Membrane</keyword>
<organism evidence="2 3">
    <name type="scientific">Subtercola lobariae</name>
    <dbReference type="NCBI Taxonomy" id="1588641"/>
    <lineage>
        <taxon>Bacteria</taxon>
        <taxon>Bacillati</taxon>
        <taxon>Actinomycetota</taxon>
        <taxon>Actinomycetes</taxon>
        <taxon>Micrococcales</taxon>
        <taxon>Microbacteriaceae</taxon>
        <taxon>Subtercola</taxon>
    </lineage>
</organism>